<dbReference type="GO" id="GO:0046872">
    <property type="term" value="F:metal ion binding"/>
    <property type="evidence" value="ECO:0007669"/>
    <property type="project" value="UniProtKB-KW"/>
</dbReference>
<keyword evidence="1" id="KW-0479">Metal-binding</keyword>
<evidence type="ECO:0000256" key="3">
    <source>
        <dbReference type="SAM" id="SignalP"/>
    </source>
</evidence>
<reference evidence="6" key="2">
    <citation type="submission" date="2015-07" db="EMBL/GenBank/DDBJ databases">
        <title>Contrasting host-pathogen interactions and genome evolution in two generalist and specialist microsporidian pathogens of mosquitoes.</title>
        <authorList>
            <consortium name="The Broad Institute Genomics Platform"/>
            <consortium name="The Broad Institute Genome Sequencing Center for Infectious Disease"/>
            <person name="Cuomo C.A."/>
            <person name="Sanscrainte N.D."/>
            <person name="Goldberg J.M."/>
            <person name="Heiman D."/>
            <person name="Young S."/>
            <person name="Zeng Q."/>
            <person name="Becnel J.J."/>
            <person name="Birren B.W."/>
        </authorList>
    </citation>
    <scope>NUCLEOTIDE SEQUENCE [LARGE SCALE GENOMIC DNA]</scope>
    <source>
        <strain evidence="6">USNM 41457</strain>
    </source>
</reference>
<keyword evidence="2" id="KW-0378">Hydrolase</keyword>
<dbReference type="GO" id="GO:0005975">
    <property type="term" value="P:carbohydrate metabolic process"/>
    <property type="evidence" value="ECO:0007669"/>
    <property type="project" value="InterPro"/>
</dbReference>
<sequence>MNFIFLTLCAILKASLPDKCVDNGVIAITFDDGPTGHTEYVLDQLDELGVKATFHFTTQNIVRGNIASLMRRAVEDGHTVGLRVNPKRDYTEMDEDAIKEDLEGQIKVINKECNEKIRFARAPTPDAQINEDVFNALQDKKIIQTGYTYCFYHDAEDADEAVSQLEKILETSSPQYESFIFLLHEEMEKTFPLLEDIVRLGRKKGYEFVNYDECFAGFKPGDANPMGTARPASSLTDKSSANHVLIVPLCLLCFLFIC</sequence>
<dbReference type="Pfam" id="PF01522">
    <property type="entry name" value="Polysacc_deac_1"/>
    <property type="match status" value="1"/>
</dbReference>
<dbReference type="VEuPathDB" id="MicrosporidiaDB:EDEG_03695"/>
<dbReference type="Gene3D" id="3.20.20.370">
    <property type="entry name" value="Glycoside hydrolase/deacetylase"/>
    <property type="match status" value="1"/>
</dbReference>
<dbReference type="InterPro" id="IPR050248">
    <property type="entry name" value="Polysacc_deacetylase_ArnD"/>
</dbReference>
<feature type="domain" description="NodB homology" evidence="4">
    <location>
        <begin position="24"/>
        <end position="209"/>
    </location>
</feature>
<dbReference type="STRING" id="1003232.J8ZQ47"/>
<dbReference type="InterPro" id="IPR011330">
    <property type="entry name" value="Glyco_hydro/deAcase_b/a-brl"/>
</dbReference>
<dbReference type="GO" id="GO:0009272">
    <property type="term" value="P:fungal-type cell wall biogenesis"/>
    <property type="evidence" value="ECO:0007669"/>
    <property type="project" value="UniProtKB-ARBA"/>
</dbReference>
<dbReference type="OMA" id="WNHPTEV"/>
<accession>J8ZQ47</accession>
<gene>
    <name evidence="5" type="ORF">EDEG_03695</name>
</gene>
<evidence type="ECO:0000256" key="1">
    <source>
        <dbReference type="ARBA" id="ARBA00022723"/>
    </source>
</evidence>
<dbReference type="GO" id="GO:0004099">
    <property type="term" value="F:chitin deacetylase activity"/>
    <property type="evidence" value="ECO:0007669"/>
    <property type="project" value="UniProtKB-ARBA"/>
</dbReference>
<dbReference type="SUPFAM" id="SSF88713">
    <property type="entry name" value="Glycoside hydrolase/deacetylase"/>
    <property type="match status" value="1"/>
</dbReference>
<dbReference type="HOGENOM" id="CLU_1082481_0_0_1"/>
<evidence type="ECO:0000259" key="4">
    <source>
        <dbReference type="PROSITE" id="PS51677"/>
    </source>
</evidence>
<dbReference type="CDD" id="cd10917">
    <property type="entry name" value="CE4_NodB_like_6s_7s"/>
    <property type="match status" value="1"/>
</dbReference>
<keyword evidence="6" id="KW-1185">Reference proteome</keyword>
<protein>
    <recommendedName>
        <fullName evidence="4">NodB homology domain-containing protein</fullName>
    </recommendedName>
</protein>
<dbReference type="PROSITE" id="PS51677">
    <property type="entry name" value="NODB"/>
    <property type="match status" value="1"/>
</dbReference>
<name>J8ZQ47_EDHAE</name>
<evidence type="ECO:0000313" key="6">
    <source>
        <dbReference type="Proteomes" id="UP000003163"/>
    </source>
</evidence>
<evidence type="ECO:0000256" key="2">
    <source>
        <dbReference type="ARBA" id="ARBA00022801"/>
    </source>
</evidence>
<dbReference type="InterPro" id="IPR002509">
    <property type="entry name" value="NODB_dom"/>
</dbReference>
<dbReference type="PANTHER" id="PTHR10587">
    <property type="entry name" value="GLYCOSYL TRANSFERASE-RELATED"/>
    <property type="match status" value="1"/>
</dbReference>
<keyword evidence="3" id="KW-0732">Signal</keyword>
<organism evidence="5 6">
    <name type="scientific">Edhazardia aedis (strain USNM 41457)</name>
    <name type="common">Microsporidian parasite</name>
    <dbReference type="NCBI Taxonomy" id="1003232"/>
    <lineage>
        <taxon>Eukaryota</taxon>
        <taxon>Fungi</taxon>
        <taxon>Fungi incertae sedis</taxon>
        <taxon>Microsporidia</taxon>
        <taxon>Edhazardia</taxon>
    </lineage>
</organism>
<comment type="caution">
    <text evidence="5">The sequence shown here is derived from an EMBL/GenBank/DDBJ whole genome shotgun (WGS) entry which is preliminary data.</text>
</comment>
<dbReference type="InParanoid" id="J8ZQ47"/>
<dbReference type="OrthoDB" id="407355at2759"/>
<dbReference type="GO" id="GO:0016020">
    <property type="term" value="C:membrane"/>
    <property type="evidence" value="ECO:0007669"/>
    <property type="project" value="TreeGrafter"/>
</dbReference>
<evidence type="ECO:0000313" key="5">
    <source>
        <dbReference type="EMBL" id="EJW01818.1"/>
    </source>
</evidence>
<dbReference type="Proteomes" id="UP000003163">
    <property type="component" value="Unassembled WGS sequence"/>
</dbReference>
<proteinExistence type="predicted"/>
<reference evidence="5 6" key="1">
    <citation type="submission" date="2011-08" db="EMBL/GenBank/DDBJ databases">
        <authorList>
            <person name="Liu Z.J."/>
            <person name="Shi F.L."/>
            <person name="Lu J.Q."/>
            <person name="Li M."/>
            <person name="Wang Z.L."/>
        </authorList>
    </citation>
    <scope>NUCLEOTIDE SEQUENCE [LARGE SCALE GENOMIC DNA]</scope>
    <source>
        <strain evidence="5 6">USNM 41457</strain>
    </source>
</reference>
<feature type="signal peptide" evidence="3">
    <location>
        <begin position="1"/>
        <end position="17"/>
    </location>
</feature>
<dbReference type="AlphaFoldDB" id="J8ZQ47"/>
<feature type="chain" id="PRO_5003818729" description="NodB homology domain-containing protein" evidence="3">
    <location>
        <begin position="18"/>
        <end position="258"/>
    </location>
</feature>
<dbReference type="EMBL" id="AFBI03000111">
    <property type="protein sequence ID" value="EJW01818.1"/>
    <property type="molecule type" value="Genomic_DNA"/>
</dbReference>
<dbReference type="PANTHER" id="PTHR10587:SF133">
    <property type="entry name" value="CHITIN DEACETYLASE 1-RELATED"/>
    <property type="match status" value="1"/>
</dbReference>